<dbReference type="HOGENOM" id="CLU_2813318_0_0_1"/>
<proteinExistence type="predicted"/>
<feature type="compositionally biased region" description="Polar residues" evidence="1">
    <location>
        <begin position="56"/>
        <end position="67"/>
    </location>
</feature>
<evidence type="ECO:0000313" key="3">
    <source>
        <dbReference type="Proteomes" id="UP000007148"/>
    </source>
</evidence>
<dbReference type="AlphaFoldDB" id="G4TCE0"/>
<protein>
    <submittedName>
        <fullName evidence="2">Uncharacterized protein</fullName>
    </submittedName>
</protein>
<name>G4TCE0_SERID</name>
<keyword evidence="3" id="KW-1185">Reference proteome</keyword>
<comment type="caution">
    <text evidence="2">The sequence shown here is derived from an EMBL/GenBank/DDBJ whole genome shotgun (WGS) entry which is preliminary data.</text>
</comment>
<reference evidence="2 3" key="1">
    <citation type="journal article" date="2011" name="PLoS Pathog.">
        <title>Endophytic Life Strategies Decoded by Genome and Transcriptome Analyses of the Mutualistic Root Symbiont Piriformospora indica.</title>
        <authorList>
            <person name="Zuccaro A."/>
            <person name="Lahrmann U."/>
            <person name="Guldener U."/>
            <person name="Langen G."/>
            <person name="Pfiffi S."/>
            <person name="Biedenkopf D."/>
            <person name="Wong P."/>
            <person name="Samans B."/>
            <person name="Grimm C."/>
            <person name="Basiewicz M."/>
            <person name="Murat C."/>
            <person name="Martin F."/>
            <person name="Kogel K.H."/>
        </authorList>
    </citation>
    <scope>NUCLEOTIDE SEQUENCE [LARGE SCALE GENOMIC DNA]</scope>
    <source>
        <strain evidence="2 3">DSM 11827</strain>
    </source>
</reference>
<evidence type="ECO:0000313" key="2">
    <source>
        <dbReference type="EMBL" id="CCA68994.1"/>
    </source>
</evidence>
<dbReference type="OrthoDB" id="6612291at2759"/>
<dbReference type="EMBL" id="CAFZ01000044">
    <property type="protein sequence ID" value="CCA68994.1"/>
    <property type="molecule type" value="Genomic_DNA"/>
</dbReference>
<dbReference type="STRING" id="1109443.G4TCE0"/>
<feature type="region of interest" description="Disordered" evidence="1">
    <location>
        <begin position="45"/>
        <end position="67"/>
    </location>
</feature>
<evidence type="ECO:0000256" key="1">
    <source>
        <dbReference type="SAM" id="MobiDB-lite"/>
    </source>
</evidence>
<gene>
    <name evidence="2" type="ORF">PIIN_02854</name>
</gene>
<accession>G4TCE0</accession>
<sequence length="67" mass="7379">METRGLSLEQIDILYQNTTPVKSVSHRDQLIAHNVHAADDEAIRKAAGGDSRFTNEKTSQASAQEKV</sequence>
<organism evidence="2 3">
    <name type="scientific">Serendipita indica (strain DSM 11827)</name>
    <name type="common">Root endophyte fungus</name>
    <name type="synonym">Piriformospora indica</name>
    <dbReference type="NCBI Taxonomy" id="1109443"/>
    <lineage>
        <taxon>Eukaryota</taxon>
        <taxon>Fungi</taxon>
        <taxon>Dikarya</taxon>
        <taxon>Basidiomycota</taxon>
        <taxon>Agaricomycotina</taxon>
        <taxon>Agaricomycetes</taxon>
        <taxon>Sebacinales</taxon>
        <taxon>Serendipitaceae</taxon>
        <taxon>Serendipita</taxon>
    </lineage>
</organism>
<dbReference type="Proteomes" id="UP000007148">
    <property type="component" value="Unassembled WGS sequence"/>
</dbReference>
<dbReference type="InParanoid" id="G4TCE0"/>